<dbReference type="OrthoDB" id="422086at2759"/>
<sequence>MFAEFLTLFQLFLLCLTSLLLHIGSSNPNVSSPGDYLANEGIGTSFLVFVAPKIGQLHIWASTLYQALYLFFRVFLPAFISIFYPQISTSTDPLPFNSMSMIGYTFMIVGGFGRIWCYRTLGAFFTFELTIRNKHKLIQTGPYAYVRHPSYTFLLVLLWGFLLVHRRLANLFPNQAWIQTLLSPLGILVILFSVILVIARRIIMEEKELATKFGSEWTQYASKRKRFIPKII</sequence>
<dbReference type="Pfam" id="PF04140">
    <property type="entry name" value="ICMT"/>
    <property type="match status" value="1"/>
</dbReference>
<keyword evidence="5" id="KW-0808">Transferase</keyword>
<dbReference type="Gene3D" id="1.20.120.1630">
    <property type="match status" value="1"/>
</dbReference>
<name>A0A816D021_9BILA</name>
<comment type="catalytic activity">
    <reaction evidence="5">
        <text>[protein]-C-terminal S-[(2E,6E)-farnesyl]-L-cysteine + S-adenosyl-L-methionine = [protein]-C-terminal S-[(2E,6E)-farnesyl]-L-cysteine methyl ester + S-adenosyl-L-homocysteine</text>
        <dbReference type="Rhea" id="RHEA:21672"/>
        <dbReference type="Rhea" id="RHEA-COMP:12125"/>
        <dbReference type="Rhea" id="RHEA-COMP:12126"/>
        <dbReference type="ChEBI" id="CHEBI:57856"/>
        <dbReference type="ChEBI" id="CHEBI:59789"/>
        <dbReference type="ChEBI" id="CHEBI:90510"/>
        <dbReference type="ChEBI" id="CHEBI:90511"/>
        <dbReference type="EC" id="2.1.1.100"/>
    </reaction>
</comment>
<evidence type="ECO:0000256" key="4">
    <source>
        <dbReference type="ARBA" id="ARBA00023136"/>
    </source>
</evidence>
<feature type="transmembrane region" description="Helical" evidence="5">
    <location>
        <begin position="67"/>
        <end position="84"/>
    </location>
</feature>
<dbReference type="GO" id="GO:0004671">
    <property type="term" value="F:protein C-terminal S-isoprenylcysteine carboxyl O-methyltransferase activity"/>
    <property type="evidence" value="ECO:0007669"/>
    <property type="project" value="UniProtKB-EC"/>
</dbReference>
<evidence type="ECO:0000313" key="9">
    <source>
        <dbReference type="EMBL" id="CAF3885133.1"/>
    </source>
</evidence>
<feature type="transmembrane region" description="Helical" evidence="5">
    <location>
        <begin position="36"/>
        <end position="55"/>
    </location>
</feature>
<keyword evidence="5" id="KW-0489">Methyltransferase</keyword>
<comment type="similarity">
    <text evidence="5">Belongs to the class VI-like SAM-binding methyltransferase superfamily. Isoprenylcysteine carboxyl methyltransferase family.</text>
</comment>
<dbReference type="EMBL" id="CAJOBJ010001559">
    <property type="protein sequence ID" value="CAF3885133.1"/>
    <property type="molecule type" value="Genomic_DNA"/>
</dbReference>
<evidence type="ECO:0000256" key="5">
    <source>
        <dbReference type="RuleBase" id="RU362022"/>
    </source>
</evidence>
<dbReference type="GO" id="GO:0032259">
    <property type="term" value="P:methylation"/>
    <property type="evidence" value="ECO:0007669"/>
    <property type="project" value="UniProtKB-KW"/>
</dbReference>
<evidence type="ECO:0000256" key="1">
    <source>
        <dbReference type="ARBA" id="ARBA00004141"/>
    </source>
</evidence>
<keyword evidence="5" id="KW-0256">Endoplasmic reticulum</keyword>
<dbReference type="Proteomes" id="UP000681720">
    <property type="component" value="Unassembled WGS sequence"/>
</dbReference>
<evidence type="ECO:0000313" key="7">
    <source>
        <dbReference type="EMBL" id="CAF1426765.1"/>
    </source>
</evidence>
<dbReference type="PANTHER" id="PTHR12714:SF9">
    <property type="entry name" value="PROTEIN-S-ISOPRENYLCYSTEINE O-METHYLTRANSFERASE"/>
    <property type="match status" value="1"/>
</dbReference>
<keyword evidence="5" id="KW-0949">S-adenosyl-L-methionine</keyword>
<dbReference type="EMBL" id="CAJNOV010010880">
    <property type="protein sequence ID" value="CAF1426765.1"/>
    <property type="molecule type" value="Genomic_DNA"/>
</dbReference>
<evidence type="ECO:0000256" key="2">
    <source>
        <dbReference type="ARBA" id="ARBA00022692"/>
    </source>
</evidence>
<dbReference type="EMBL" id="CAJOBH010002209">
    <property type="protein sequence ID" value="CAF3895208.1"/>
    <property type="molecule type" value="Genomic_DNA"/>
</dbReference>
<dbReference type="AlphaFoldDB" id="A0A816D021"/>
<feature type="signal peptide" evidence="6">
    <location>
        <begin position="1"/>
        <end position="26"/>
    </location>
</feature>
<organism evidence="8 11">
    <name type="scientific">Rotaria magnacalcarata</name>
    <dbReference type="NCBI Taxonomy" id="392030"/>
    <lineage>
        <taxon>Eukaryota</taxon>
        <taxon>Metazoa</taxon>
        <taxon>Spiralia</taxon>
        <taxon>Gnathifera</taxon>
        <taxon>Rotifera</taxon>
        <taxon>Eurotatoria</taxon>
        <taxon>Bdelloidea</taxon>
        <taxon>Philodinida</taxon>
        <taxon>Philodinidae</taxon>
        <taxon>Rotaria</taxon>
    </lineage>
</organism>
<evidence type="ECO:0000313" key="10">
    <source>
        <dbReference type="EMBL" id="CAF3895208.1"/>
    </source>
</evidence>
<gene>
    <name evidence="10" type="ORF">BYL167_LOCUS8176</name>
    <name evidence="7" type="ORF">CJN711_LOCUS23330</name>
    <name evidence="9" type="ORF">GIL414_LOCUS5748</name>
    <name evidence="8" type="ORF">KQP761_LOCUS25506</name>
</gene>
<feature type="chain" id="PRO_5035608887" description="Protein-S-isoprenylcysteine O-methyltransferase" evidence="6">
    <location>
        <begin position="27"/>
        <end position="232"/>
    </location>
</feature>
<proteinExistence type="inferred from homology"/>
<comment type="subcellular location">
    <subcellularLocation>
        <location evidence="5">Endoplasmic reticulum membrane</location>
        <topology evidence="5">Multi-pass membrane protein</topology>
    </subcellularLocation>
    <subcellularLocation>
        <location evidence="1">Membrane</location>
        <topology evidence="1">Multi-pass membrane protein</topology>
    </subcellularLocation>
</comment>
<accession>A0A816D021</accession>
<dbReference type="InterPro" id="IPR007269">
    <property type="entry name" value="ICMT_MeTrfase"/>
</dbReference>
<dbReference type="EMBL" id="CAJNOW010013895">
    <property type="protein sequence ID" value="CAF1626833.1"/>
    <property type="molecule type" value="Genomic_DNA"/>
</dbReference>
<feature type="transmembrane region" description="Helical" evidence="5">
    <location>
        <begin position="104"/>
        <end position="127"/>
    </location>
</feature>
<evidence type="ECO:0000256" key="6">
    <source>
        <dbReference type="SAM" id="SignalP"/>
    </source>
</evidence>
<feature type="transmembrane region" description="Helical" evidence="5">
    <location>
        <begin position="148"/>
        <end position="164"/>
    </location>
</feature>
<reference evidence="8" key="1">
    <citation type="submission" date="2021-02" db="EMBL/GenBank/DDBJ databases">
        <authorList>
            <person name="Nowell W R."/>
        </authorList>
    </citation>
    <scope>NUCLEOTIDE SEQUENCE</scope>
</reference>
<dbReference type="GO" id="GO:0005789">
    <property type="term" value="C:endoplasmic reticulum membrane"/>
    <property type="evidence" value="ECO:0007669"/>
    <property type="project" value="UniProtKB-SubCell"/>
</dbReference>
<keyword evidence="6" id="KW-0732">Signal</keyword>
<dbReference type="Proteomes" id="UP000681967">
    <property type="component" value="Unassembled WGS sequence"/>
</dbReference>
<dbReference type="PANTHER" id="PTHR12714">
    <property type="entry name" value="PROTEIN-S ISOPRENYLCYSTEINE O-METHYLTRANSFERASE"/>
    <property type="match status" value="1"/>
</dbReference>
<feature type="transmembrane region" description="Helical" evidence="5">
    <location>
        <begin position="176"/>
        <end position="199"/>
    </location>
</feature>
<evidence type="ECO:0000313" key="11">
    <source>
        <dbReference type="Proteomes" id="UP000663834"/>
    </source>
</evidence>
<keyword evidence="4 5" id="KW-0472">Membrane</keyword>
<evidence type="ECO:0000313" key="8">
    <source>
        <dbReference type="EMBL" id="CAF1626833.1"/>
    </source>
</evidence>
<dbReference type="EC" id="2.1.1.100" evidence="5"/>
<dbReference type="Proteomes" id="UP000663855">
    <property type="component" value="Unassembled WGS sequence"/>
</dbReference>
<comment type="caution">
    <text evidence="8">The sequence shown here is derived from an EMBL/GenBank/DDBJ whole genome shotgun (WGS) entry which is preliminary data.</text>
</comment>
<keyword evidence="2 5" id="KW-0812">Transmembrane</keyword>
<keyword evidence="3 5" id="KW-1133">Transmembrane helix</keyword>
<evidence type="ECO:0000256" key="3">
    <source>
        <dbReference type="ARBA" id="ARBA00022989"/>
    </source>
</evidence>
<protein>
    <recommendedName>
        <fullName evidence="5">Protein-S-isoprenylcysteine O-methyltransferase</fullName>
        <ecNumber evidence="5">2.1.1.100</ecNumber>
    </recommendedName>
</protein>
<dbReference type="Proteomes" id="UP000663834">
    <property type="component" value="Unassembled WGS sequence"/>
</dbReference>